<proteinExistence type="predicted"/>
<evidence type="ECO:0000313" key="4">
    <source>
        <dbReference type="EMBL" id="CAB4223340.1"/>
    </source>
</evidence>
<gene>
    <name evidence="4" type="ORF">UFOVP1666_179</name>
    <name evidence="1" type="ORF">UFOVP867_134</name>
    <name evidence="2" type="ORF">UFOVP913_64</name>
    <name evidence="3" type="ORF">UFOVP993_117</name>
</gene>
<evidence type="ECO:0000313" key="1">
    <source>
        <dbReference type="EMBL" id="CAB4168098.1"/>
    </source>
</evidence>
<protein>
    <submittedName>
        <fullName evidence="3">Uncharacterized protein</fullName>
    </submittedName>
</protein>
<name>A0A6J5PYA5_9CAUD</name>
<dbReference type="EMBL" id="LR796815">
    <property type="protein sequence ID" value="CAB4168098.1"/>
    <property type="molecule type" value="Genomic_DNA"/>
</dbReference>
<evidence type="ECO:0000313" key="2">
    <source>
        <dbReference type="EMBL" id="CAB4170604.1"/>
    </source>
</evidence>
<evidence type="ECO:0000313" key="3">
    <source>
        <dbReference type="EMBL" id="CAB4176993.1"/>
    </source>
</evidence>
<dbReference type="EMBL" id="LR796944">
    <property type="protein sequence ID" value="CAB4176993.1"/>
    <property type="molecule type" value="Genomic_DNA"/>
</dbReference>
<accession>A0A6J5PYA5</accession>
<sequence length="57" mass="6352">MTDTLQKIHTLETAIIELRSIARLIEKEVGKGLLSADIKNCADRVNEVTTRVYGPRA</sequence>
<organism evidence="3">
    <name type="scientific">uncultured Caudovirales phage</name>
    <dbReference type="NCBI Taxonomy" id="2100421"/>
    <lineage>
        <taxon>Viruses</taxon>
        <taxon>Duplodnaviria</taxon>
        <taxon>Heunggongvirae</taxon>
        <taxon>Uroviricota</taxon>
        <taxon>Caudoviricetes</taxon>
        <taxon>Peduoviridae</taxon>
        <taxon>Maltschvirus</taxon>
        <taxon>Maltschvirus maltsch</taxon>
    </lineage>
</organism>
<reference evidence="3" key="1">
    <citation type="submission" date="2020-05" db="EMBL/GenBank/DDBJ databases">
        <authorList>
            <person name="Chiriac C."/>
            <person name="Salcher M."/>
            <person name="Ghai R."/>
            <person name="Kavagutti S V."/>
        </authorList>
    </citation>
    <scope>NUCLEOTIDE SEQUENCE</scope>
</reference>
<dbReference type="EMBL" id="LR796858">
    <property type="protein sequence ID" value="CAB4170604.1"/>
    <property type="molecule type" value="Genomic_DNA"/>
</dbReference>
<dbReference type="EMBL" id="LR797534">
    <property type="protein sequence ID" value="CAB4223340.1"/>
    <property type="molecule type" value="Genomic_DNA"/>
</dbReference>